<evidence type="ECO:0000313" key="3">
    <source>
        <dbReference type="Proteomes" id="UP001066276"/>
    </source>
</evidence>
<evidence type="ECO:0000313" key="2">
    <source>
        <dbReference type="EMBL" id="KAJ1207479.1"/>
    </source>
</evidence>
<dbReference type="EMBL" id="JANPWB010000002">
    <property type="protein sequence ID" value="KAJ1207479.1"/>
    <property type="molecule type" value="Genomic_DNA"/>
</dbReference>
<reference evidence="2" key="1">
    <citation type="journal article" date="2022" name="bioRxiv">
        <title>Sequencing and chromosome-scale assembly of the giantPleurodeles waltlgenome.</title>
        <authorList>
            <person name="Brown T."/>
            <person name="Elewa A."/>
            <person name="Iarovenko S."/>
            <person name="Subramanian E."/>
            <person name="Araus A.J."/>
            <person name="Petzold A."/>
            <person name="Susuki M."/>
            <person name="Suzuki K.-i.T."/>
            <person name="Hayashi T."/>
            <person name="Toyoda A."/>
            <person name="Oliveira C."/>
            <person name="Osipova E."/>
            <person name="Leigh N.D."/>
            <person name="Simon A."/>
            <person name="Yun M.H."/>
        </authorList>
    </citation>
    <scope>NUCLEOTIDE SEQUENCE</scope>
    <source>
        <strain evidence="2">20211129_DDA</strain>
        <tissue evidence="2">Liver</tissue>
    </source>
</reference>
<dbReference type="Proteomes" id="UP001066276">
    <property type="component" value="Chromosome 1_2"/>
</dbReference>
<gene>
    <name evidence="2" type="ORF">NDU88_002870</name>
</gene>
<feature type="compositionally biased region" description="Polar residues" evidence="1">
    <location>
        <begin position="1"/>
        <end position="25"/>
    </location>
</feature>
<evidence type="ECO:0000256" key="1">
    <source>
        <dbReference type="SAM" id="MobiDB-lite"/>
    </source>
</evidence>
<protein>
    <submittedName>
        <fullName evidence="2">Uncharacterized protein</fullName>
    </submittedName>
</protein>
<proteinExistence type="predicted"/>
<name>A0AAV7W337_PLEWA</name>
<feature type="compositionally biased region" description="Acidic residues" evidence="1">
    <location>
        <begin position="74"/>
        <end position="85"/>
    </location>
</feature>
<comment type="caution">
    <text evidence="2">The sequence shown here is derived from an EMBL/GenBank/DDBJ whole genome shotgun (WGS) entry which is preliminary data.</text>
</comment>
<keyword evidence="3" id="KW-1185">Reference proteome</keyword>
<organism evidence="2 3">
    <name type="scientific">Pleurodeles waltl</name>
    <name type="common">Iberian ribbed newt</name>
    <dbReference type="NCBI Taxonomy" id="8319"/>
    <lineage>
        <taxon>Eukaryota</taxon>
        <taxon>Metazoa</taxon>
        <taxon>Chordata</taxon>
        <taxon>Craniata</taxon>
        <taxon>Vertebrata</taxon>
        <taxon>Euteleostomi</taxon>
        <taxon>Amphibia</taxon>
        <taxon>Batrachia</taxon>
        <taxon>Caudata</taxon>
        <taxon>Salamandroidea</taxon>
        <taxon>Salamandridae</taxon>
        <taxon>Pleurodelinae</taxon>
        <taxon>Pleurodeles</taxon>
    </lineage>
</organism>
<accession>A0AAV7W337</accession>
<dbReference type="AlphaFoldDB" id="A0AAV7W337"/>
<sequence length="98" mass="10569">MTLQTASFSGAVPTTSKAWQKQSSEGKGLTIGGTRTACLPDDLLRSAPPRTAMPAKMTMEEEAGDARVPAVDPVDSEDEEGENEDEVNRASVIRQYFH</sequence>
<feature type="region of interest" description="Disordered" evidence="1">
    <location>
        <begin position="1"/>
        <end position="98"/>
    </location>
</feature>